<dbReference type="PANTHER" id="PTHR33048">
    <property type="entry name" value="PTH11-LIKE INTEGRAL MEMBRANE PROTEIN (AFU_ORTHOLOGUE AFUA_5G11245)"/>
    <property type="match status" value="1"/>
</dbReference>
<protein>
    <recommendedName>
        <fullName evidence="8">Rhodopsin domain-containing protein</fullName>
    </recommendedName>
</protein>
<organism evidence="9">
    <name type="scientific">Rosellinia necatrix</name>
    <name type="common">White root-rot fungus</name>
    <dbReference type="NCBI Taxonomy" id="77044"/>
    <lineage>
        <taxon>Eukaryota</taxon>
        <taxon>Fungi</taxon>
        <taxon>Dikarya</taxon>
        <taxon>Ascomycota</taxon>
        <taxon>Pezizomycotina</taxon>
        <taxon>Sordariomycetes</taxon>
        <taxon>Xylariomycetidae</taxon>
        <taxon>Xylariales</taxon>
        <taxon>Xylariaceae</taxon>
        <taxon>Rosellinia</taxon>
    </lineage>
</organism>
<comment type="similarity">
    <text evidence="5">Belongs to the SAT4 family.</text>
</comment>
<evidence type="ECO:0000256" key="5">
    <source>
        <dbReference type="ARBA" id="ARBA00038359"/>
    </source>
</evidence>
<evidence type="ECO:0000256" key="3">
    <source>
        <dbReference type="ARBA" id="ARBA00022989"/>
    </source>
</evidence>
<feature type="compositionally biased region" description="Basic and acidic residues" evidence="6">
    <location>
        <begin position="174"/>
        <end position="200"/>
    </location>
</feature>
<evidence type="ECO:0000256" key="2">
    <source>
        <dbReference type="ARBA" id="ARBA00022692"/>
    </source>
</evidence>
<gene>
    <name evidence="9" type="ORF">SAMD00023353_10900230</name>
</gene>
<feature type="domain" description="Rhodopsin" evidence="8">
    <location>
        <begin position="3"/>
        <end position="71"/>
    </location>
</feature>
<dbReference type="Pfam" id="PF20684">
    <property type="entry name" value="Fung_rhodopsin"/>
    <property type="match status" value="1"/>
</dbReference>
<dbReference type="GO" id="GO:0016020">
    <property type="term" value="C:membrane"/>
    <property type="evidence" value="ECO:0007669"/>
    <property type="project" value="UniProtKB-SubCell"/>
</dbReference>
<evidence type="ECO:0000256" key="6">
    <source>
        <dbReference type="SAM" id="MobiDB-lite"/>
    </source>
</evidence>
<evidence type="ECO:0000313" key="10">
    <source>
        <dbReference type="Proteomes" id="UP000054516"/>
    </source>
</evidence>
<dbReference type="PANTHER" id="PTHR33048:SF47">
    <property type="entry name" value="INTEGRAL MEMBRANE PROTEIN-RELATED"/>
    <property type="match status" value="1"/>
</dbReference>
<evidence type="ECO:0000256" key="7">
    <source>
        <dbReference type="SAM" id="Phobius"/>
    </source>
</evidence>
<dbReference type="EMBL" id="DF977554">
    <property type="protein sequence ID" value="GAP93161.2"/>
    <property type="molecule type" value="Genomic_DNA"/>
</dbReference>
<keyword evidence="10" id="KW-1185">Reference proteome</keyword>
<evidence type="ECO:0000259" key="8">
    <source>
        <dbReference type="Pfam" id="PF20684"/>
    </source>
</evidence>
<dbReference type="Proteomes" id="UP000054516">
    <property type="component" value="Unassembled WGS sequence"/>
</dbReference>
<dbReference type="InterPro" id="IPR049326">
    <property type="entry name" value="Rhodopsin_dom_fungi"/>
</dbReference>
<dbReference type="InterPro" id="IPR052337">
    <property type="entry name" value="SAT4-like"/>
</dbReference>
<reference evidence="9" key="1">
    <citation type="submission" date="2016-03" db="EMBL/GenBank/DDBJ databases">
        <title>Draft genome sequence of Rosellinia necatrix.</title>
        <authorList>
            <person name="Kanematsu S."/>
        </authorList>
    </citation>
    <scope>NUCLEOTIDE SEQUENCE [LARGE SCALE GENOMIC DNA]</scope>
    <source>
        <strain evidence="9">W97</strain>
    </source>
</reference>
<keyword evidence="2 7" id="KW-0812">Transmembrane</keyword>
<feature type="compositionally biased region" description="Basic and acidic residues" evidence="6">
    <location>
        <begin position="142"/>
        <end position="153"/>
    </location>
</feature>
<evidence type="ECO:0000256" key="1">
    <source>
        <dbReference type="ARBA" id="ARBA00004141"/>
    </source>
</evidence>
<dbReference type="OrthoDB" id="444631at2759"/>
<evidence type="ECO:0000256" key="4">
    <source>
        <dbReference type="ARBA" id="ARBA00023136"/>
    </source>
</evidence>
<feature type="transmembrane region" description="Helical" evidence="7">
    <location>
        <begin position="47"/>
        <end position="66"/>
    </location>
</feature>
<keyword evidence="4 7" id="KW-0472">Membrane</keyword>
<sequence length="200" mass="22431">MAQTRKIGISIIFSFGILATVCAAGRVAATFDIEYHGDATYTISPLLLWAIPEVTCVLVVFCLPAIPKAFSRRGLLFNTWEYIRSWTRLSSQRAIKTPPSAKTNHPWPPTIGEIPSSNVHKKMDDLLRTTTTSVTEQAPMHTRPEDSRERISHDLTPSSTERSEPRQAQIVRTTEVEQRKDAASSDTTDGLKERQHPWMG</sequence>
<comment type="subcellular location">
    <subcellularLocation>
        <location evidence="1">Membrane</location>
        <topology evidence="1">Multi-pass membrane protein</topology>
    </subcellularLocation>
</comment>
<proteinExistence type="inferred from homology"/>
<dbReference type="STRING" id="77044.A0A1W2TWU7"/>
<accession>A0A1W2TWU7</accession>
<evidence type="ECO:0000313" key="9">
    <source>
        <dbReference type="EMBL" id="GAP93161.2"/>
    </source>
</evidence>
<name>A0A1W2TWU7_ROSNE</name>
<feature type="region of interest" description="Disordered" evidence="6">
    <location>
        <begin position="94"/>
        <end position="200"/>
    </location>
</feature>
<keyword evidence="3 7" id="KW-1133">Transmembrane helix</keyword>
<dbReference type="AlphaFoldDB" id="A0A1W2TWU7"/>